<sequence length="84" mass="9266">MACDWSIESRMRLSTATPPWTGPHVCRQADPPGSRNLDPTPLRLPSDRLALSGRGPGPLSGRETSWRVGLVRKRRALGPAMRLH</sequence>
<feature type="region of interest" description="Disordered" evidence="1">
    <location>
        <begin position="14"/>
        <end position="65"/>
    </location>
</feature>
<gene>
    <name evidence="2" type="ORF">SKAU_G00027940</name>
</gene>
<proteinExistence type="predicted"/>
<evidence type="ECO:0000256" key="1">
    <source>
        <dbReference type="SAM" id="MobiDB-lite"/>
    </source>
</evidence>
<organism evidence="2 3">
    <name type="scientific">Synaphobranchus kaupii</name>
    <name type="common">Kaup's arrowtooth eel</name>
    <dbReference type="NCBI Taxonomy" id="118154"/>
    <lineage>
        <taxon>Eukaryota</taxon>
        <taxon>Metazoa</taxon>
        <taxon>Chordata</taxon>
        <taxon>Craniata</taxon>
        <taxon>Vertebrata</taxon>
        <taxon>Euteleostomi</taxon>
        <taxon>Actinopterygii</taxon>
        <taxon>Neopterygii</taxon>
        <taxon>Teleostei</taxon>
        <taxon>Anguilliformes</taxon>
        <taxon>Synaphobranchidae</taxon>
        <taxon>Synaphobranchus</taxon>
    </lineage>
</organism>
<name>A0A9Q1JCV4_SYNKA</name>
<accession>A0A9Q1JCV4</accession>
<reference evidence="2" key="1">
    <citation type="journal article" date="2023" name="Science">
        <title>Genome structures resolve the early diversification of teleost fishes.</title>
        <authorList>
            <person name="Parey E."/>
            <person name="Louis A."/>
            <person name="Montfort J."/>
            <person name="Bouchez O."/>
            <person name="Roques C."/>
            <person name="Iampietro C."/>
            <person name="Lluch J."/>
            <person name="Castinel A."/>
            <person name="Donnadieu C."/>
            <person name="Desvignes T."/>
            <person name="Floi Bucao C."/>
            <person name="Jouanno E."/>
            <person name="Wen M."/>
            <person name="Mejri S."/>
            <person name="Dirks R."/>
            <person name="Jansen H."/>
            <person name="Henkel C."/>
            <person name="Chen W.J."/>
            <person name="Zahm M."/>
            <person name="Cabau C."/>
            <person name="Klopp C."/>
            <person name="Thompson A.W."/>
            <person name="Robinson-Rechavi M."/>
            <person name="Braasch I."/>
            <person name="Lecointre G."/>
            <person name="Bobe J."/>
            <person name="Postlethwait J.H."/>
            <person name="Berthelot C."/>
            <person name="Roest Crollius H."/>
            <person name="Guiguen Y."/>
        </authorList>
    </citation>
    <scope>NUCLEOTIDE SEQUENCE</scope>
    <source>
        <strain evidence="2">WJC10195</strain>
    </source>
</reference>
<evidence type="ECO:0000313" key="3">
    <source>
        <dbReference type="Proteomes" id="UP001152622"/>
    </source>
</evidence>
<dbReference type="Proteomes" id="UP001152622">
    <property type="component" value="Chromosome 1"/>
</dbReference>
<comment type="caution">
    <text evidence="2">The sequence shown here is derived from an EMBL/GenBank/DDBJ whole genome shotgun (WGS) entry which is preliminary data.</text>
</comment>
<evidence type="ECO:0000313" key="2">
    <source>
        <dbReference type="EMBL" id="KAJ8382016.1"/>
    </source>
</evidence>
<dbReference type="AlphaFoldDB" id="A0A9Q1JCV4"/>
<dbReference type="EMBL" id="JAINUF010000001">
    <property type="protein sequence ID" value="KAJ8382016.1"/>
    <property type="molecule type" value="Genomic_DNA"/>
</dbReference>
<keyword evidence="3" id="KW-1185">Reference proteome</keyword>
<protein>
    <submittedName>
        <fullName evidence="2">Uncharacterized protein</fullName>
    </submittedName>
</protein>